<feature type="region of interest" description="Disordered" evidence="1">
    <location>
        <begin position="42"/>
        <end position="87"/>
    </location>
</feature>
<organism evidence="2 3">
    <name type="scientific">Senna tora</name>
    <dbReference type="NCBI Taxonomy" id="362788"/>
    <lineage>
        <taxon>Eukaryota</taxon>
        <taxon>Viridiplantae</taxon>
        <taxon>Streptophyta</taxon>
        <taxon>Embryophyta</taxon>
        <taxon>Tracheophyta</taxon>
        <taxon>Spermatophyta</taxon>
        <taxon>Magnoliopsida</taxon>
        <taxon>eudicotyledons</taxon>
        <taxon>Gunneridae</taxon>
        <taxon>Pentapetalae</taxon>
        <taxon>rosids</taxon>
        <taxon>fabids</taxon>
        <taxon>Fabales</taxon>
        <taxon>Fabaceae</taxon>
        <taxon>Caesalpinioideae</taxon>
        <taxon>Cassia clade</taxon>
        <taxon>Senna</taxon>
    </lineage>
</organism>
<evidence type="ECO:0000256" key="1">
    <source>
        <dbReference type="SAM" id="MobiDB-lite"/>
    </source>
</evidence>
<accession>A0A834WVU1</accession>
<evidence type="ECO:0000313" key="3">
    <source>
        <dbReference type="Proteomes" id="UP000634136"/>
    </source>
</evidence>
<gene>
    <name evidence="2" type="ORF">G2W53_015616</name>
</gene>
<proteinExistence type="predicted"/>
<reference evidence="2" key="1">
    <citation type="submission" date="2020-09" db="EMBL/GenBank/DDBJ databases">
        <title>Genome-Enabled Discovery of Anthraquinone Biosynthesis in Senna tora.</title>
        <authorList>
            <person name="Kang S.-H."/>
            <person name="Pandey R.P."/>
            <person name="Lee C.-M."/>
            <person name="Sim J.-S."/>
            <person name="Jeong J.-T."/>
            <person name="Choi B.-S."/>
            <person name="Jung M."/>
            <person name="Ginzburg D."/>
            <person name="Zhao K."/>
            <person name="Won S.Y."/>
            <person name="Oh T.-J."/>
            <person name="Yu Y."/>
            <person name="Kim N.-H."/>
            <person name="Lee O.R."/>
            <person name="Lee T.-H."/>
            <person name="Bashyal P."/>
            <person name="Kim T.-S."/>
            <person name="Lee W.-H."/>
            <person name="Kawkins C."/>
            <person name="Kim C.-K."/>
            <person name="Kim J.S."/>
            <person name="Ahn B.O."/>
            <person name="Rhee S.Y."/>
            <person name="Sohng J.K."/>
        </authorList>
    </citation>
    <scope>NUCLEOTIDE SEQUENCE</scope>
    <source>
        <tissue evidence="2">Leaf</tissue>
    </source>
</reference>
<dbReference type="AlphaFoldDB" id="A0A834WVU1"/>
<evidence type="ECO:0000313" key="2">
    <source>
        <dbReference type="EMBL" id="KAF7833283.1"/>
    </source>
</evidence>
<comment type="caution">
    <text evidence="2">The sequence shown here is derived from an EMBL/GenBank/DDBJ whole genome shotgun (WGS) entry which is preliminary data.</text>
</comment>
<protein>
    <submittedName>
        <fullName evidence="2">Uncharacterized protein</fullName>
    </submittedName>
</protein>
<dbReference type="EMBL" id="JAAIUW010000005">
    <property type="protein sequence ID" value="KAF7833283.1"/>
    <property type="molecule type" value="Genomic_DNA"/>
</dbReference>
<name>A0A834WVU1_9FABA</name>
<keyword evidence="3" id="KW-1185">Reference proteome</keyword>
<sequence>MASTLKEFSNLNVEIIHDALSPLALLSVRMTASDDSLKPLALASDGILRRRPPRPNVAGSPHRHNGIEAGSSWSGDFDDEDGSSDPFDITDIAQRMLPLNA</sequence>
<dbReference type="Proteomes" id="UP000634136">
    <property type="component" value="Unassembled WGS sequence"/>
</dbReference>